<evidence type="ECO:0000313" key="2">
    <source>
        <dbReference type="Proteomes" id="UP001203852"/>
    </source>
</evidence>
<keyword evidence="2" id="KW-1185">Reference proteome</keyword>
<organism evidence="1 2">
    <name type="scientific">Exophiala viscosa</name>
    <dbReference type="NCBI Taxonomy" id="2486360"/>
    <lineage>
        <taxon>Eukaryota</taxon>
        <taxon>Fungi</taxon>
        <taxon>Dikarya</taxon>
        <taxon>Ascomycota</taxon>
        <taxon>Pezizomycotina</taxon>
        <taxon>Eurotiomycetes</taxon>
        <taxon>Chaetothyriomycetidae</taxon>
        <taxon>Chaetothyriales</taxon>
        <taxon>Herpotrichiellaceae</taxon>
        <taxon>Exophiala</taxon>
    </lineage>
</organism>
<comment type="caution">
    <text evidence="1">The sequence shown here is derived from an EMBL/GenBank/DDBJ whole genome shotgun (WGS) entry which is preliminary data.</text>
</comment>
<dbReference type="Proteomes" id="UP001203852">
    <property type="component" value="Unassembled WGS sequence"/>
</dbReference>
<reference evidence="1" key="1">
    <citation type="journal article" date="2022" name="bioRxiv">
        <title>Deciphering the potential niche of two novel black yeast fungi from a biological soil crust based on their genomes, phenotypes, and melanin regulation.</title>
        <authorList>
            <consortium name="DOE Joint Genome Institute"/>
            <person name="Carr E.C."/>
            <person name="Barton Q."/>
            <person name="Grambo S."/>
            <person name="Sullivan M."/>
            <person name="Renfro C.M."/>
            <person name="Kuo A."/>
            <person name="Pangilinan J."/>
            <person name="Lipzen A."/>
            <person name="Keymanesh K."/>
            <person name="Savage E."/>
            <person name="Barry K."/>
            <person name="Grigoriev I.V."/>
            <person name="Riekhof W.R."/>
            <person name="Harris S.S."/>
        </authorList>
    </citation>
    <scope>NUCLEOTIDE SEQUENCE</scope>
    <source>
        <strain evidence="1">JF 03-4F</strain>
    </source>
</reference>
<protein>
    <submittedName>
        <fullName evidence="1">Uncharacterized protein</fullName>
    </submittedName>
</protein>
<sequence length="132" mass="14744">MSNDAYEDSGSPHLRMFKTIGQFLAKFGLNTDVCRQLGNLLRATSEIFDIEQKEASMKIGVNARSEETRQAGRVWLSGMRMAIGTGLGKLGDAGLMTEADWHRLIDQVEHEAEATGFVLRWWAAWGKRKASI</sequence>
<evidence type="ECO:0000313" key="1">
    <source>
        <dbReference type="EMBL" id="KAI1617949.1"/>
    </source>
</evidence>
<dbReference type="EMBL" id="MU404350">
    <property type="protein sequence ID" value="KAI1617949.1"/>
    <property type="molecule type" value="Genomic_DNA"/>
</dbReference>
<accession>A0AAN6IJW5</accession>
<name>A0AAN6IJW5_9EURO</name>
<dbReference type="AlphaFoldDB" id="A0AAN6IJW5"/>
<gene>
    <name evidence="1" type="ORF">EDD36DRAFT_17818</name>
</gene>
<proteinExistence type="predicted"/>